<dbReference type="InterPro" id="IPR027417">
    <property type="entry name" value="P-loop_NTPase"/>
</dbReference>
<dbReference type="RefSeq" id="WP_202994238.1">
    <property type="nucleotide sequence ID" value="NZ_JAENHO010000007.1"/>
</dbReference>
<dbReference type="PANTHER" id="PTHR47691">
    <property type="entry name" value="REGULATOR-RELATED"/>
    <property type="match status" value="1"/>
</dbReference>
<feature type="transmembrane region" description="Helical" evidence="1">
    <location>
        <begin position="21"/>
        <end position="37"/>
    </location>
</feature>
<dbReference type="Proteomes" id="UP000598996">
    <property type="component" value="Unassembled WGS sequence"/>
</dbReference>
<dbReference type="InterPro" id="IPR002182">
    <property type="entry name" value="NB-ARC"/>
</dbReference>
<dbReference type="SUPFAM" id="SSF48452">
    <property type="entry name" value="TPR-like"/>
    <property type="match status" value="1"/>
</dbReference>
<evidence type="ECO:0000259" key="2">
    <source>
        <dbReference type="SMART" id="SM00382"/>
    </source>
</evidence>
<dbReference type="InterPro" id="IPR003593">
    <property type="entry name" value="AAA+_ATPase"/>
</dbReference>
<comment type="caution">
    <text evidence="3">The sequence shown here is derived from an EMBL/GenBank/DDBJ whole genome shotgun (WGS) entry which is preliminary data.</text>
</comment>
<dbReference type="PANTHER" id="PTHR47691:SF3">
    <property type="entry name" value="HTH-TYPE TRANSCRIPTIONAL REGULATOR RV0890C-RELATED"/>
    <property type="match status" value="1"/>
</dbReference>
<dbReference type="Pfam" id="PF00931">
    <property type="entry name" value="NB-ARC"/>
    <property type="match status" value="1"/>
</dbReference>
<proteinExistence type="predicted"/>
<accession>A0ABS1VT19</accession>
<evidence type="ECO:0000313" key="4">
    <source>
        <dbReference type="Proteomes" id="UP000598996"/>
    </source>
</evidence>
<dbReference type="Gene3D" id="3.40.50.300">
    <property type="entry name" value="P-loop containing nucleotide triphosphate hydrolases"/>
    <property type="match status" value="1"/>
</dbReference>
<feature type="domain" description="AAA+ ATPase" evidence="2">
    <location>
        <begin position="102"/>
        <end position="307"/>
    </location>
</feature>
<keyword evidence="1" id="KW-1133">Transmembrane helix</keyword>
<keyword evidence="1" id="KW-0472">Membrane</keyword>
<keyword evidence="4" id="KW-1185">Reference proteome</keyword>
<name>A0ABS1VT19_9ACTN</name>
<dbReference type="InterPro" id="IPR011990">
    <property type="entry name" value="TPR-like_helical_dom_sf"/>
</dbReference>
<organism evidence="3 4">
    <name type="scientific">Paractinoplanes lichenicola</name>
    <dbReference type="NCBI Taxonomy" id="2802976"/>
    <lineage>
        <taxon>Bacteria</taxon>
        <taxon>Bacillati</taxon>
        <taxon>Actinomycetota</taxon>
        <taxon>Actinomycetes</taxon>
        <taxon>Micromonosporales</taxon>
        <taxon>Micromonosporaceae</taxon>
        <taxon>Paractinoplanes</taxon>
    </lineage>
</organism>
<feature type="transmembrane region" description="Helical" evidence="1">
    <location>
        <begin position="43"/>
        <end position="62"/>
    </location>
</feature>
<keyword evidence="1" id="KW-0812">Transmembrane</keyword>
<dbReference type="EMBL" id="JAENHO010000007">
    <property type="protein sequence ID" value="MBL7257610.1"/>
    <property type="molecule type" value="Genomic_DNA"/>
</dbReference>
<evidence type="ECO:0000256" key="1">
    <source>
        <dbReference type="SAM" id="Phobius"/>
    </source>
</evidence>
<dbReference type="SMART" id="SM00382">
    <property type="entry name" value="AAA"/>
    <property type="match status" value="1"/>
</dbReference>
<sequence length="789" mass="85259">MEVFLRRLTSVSAGCRSGLGDMLWFLAVPLVLLVIPAGRSVVIPILAGYLVAVAILFVRRWVLSARARRQEYVVPRELPPAPALVGRDPEIAELAELLSAGRSKVVGIHGPAGIGKTVLALRLAHSVAGSFPDGQLVAQLRVPPGDTATTVRILKQFIWSLQGPWDDEPDGDLAELVDRYRKLTRFRRVLVVLDDAASAETVRQLLPEGADCGVIVTSQEPLAVGADVHWRELGSLAPQDGRQLLAAVVGGDLAKQAERGPTDLVVERARHLPLNLRLVGTVIAARSPADLTTSFRLLQPVAIGPGRPLDLGFAFLTAEEQRAVRLLGLLEADEPLAPWMLAGLAGLSAEDARVLISRLVQAGLVEQVPGREPGLVEFRVLDHTRRYALALAEDPRDALQLGEARTARARSSPVAGPAEIRRLQETGRLTEALTVVADAMSWAAEHDRAAALPLIQIVAAELHIELGDLEAAEDLIEAAATSGDPLLRLHVMRVAGLILRRQGQPRRAADILSEALRRLDELGSPVAEHTAEKARLLRHRAEALRDDGRLEAATADLDEATRLASALADRAAEPLRMSLDWTRATVSREAGAFAEAVTRFTGVRAGAQRQGRLAWHAWIALDLARTQLRVTRPAAAAPLIELAQRDFVQMGHRYGKAKARVALAALRLSENPADTRLAVTELERALETLRNCGDRWAEAEVAQELAVHLPALGRGSEALVLLRAAAGGFAAVGDVERARVARRRLLVLAWRLLPRTTAIRLSDLVSLPATRPRVRWTALIATTLGAGDR</sequence>
<reference evidence="3 4" key="1">
    <citation type="submission" date="2021-01" db="EMBL/GenBank/DDBJ databases">
        <title>Actinoplanes sp. nov. LDG1-01 isolated from lichen.</title>
        <authorList>
            <person name="Saeng-In P."/>
            <person name="Phongsopitanun W."/>
            <person name="Kanchanasin P."/>
            <person name="Yuki M."/>
            <person name="Kudo T."/>
            <person name="Ohkuma M."/>
            <person name="Tanasupawat S."/>
        </authorList>
    </citation>
    <scope>NUCLEOTIDE SEQUENCE [LARGE SCALE GENOMIC DNA]</scope>
    <source>
        <strain evidence="3 4">LDG1-01</strain>
    </source>
</reference>
<dbReference type="SUPFAM" id="SSF52540">
    <property type="entry name" value="P-loop containing nucleoside triphosphate hydrolases"/>
    <property type="match status" value="1"/>
</dbReference>
<dbReference type="PRINTS" id="PR00364">
    <property type="entry name" value="DISEASERSIST"/>
</dbReference>
<evidence type="ECO:0000313" key="3">
    <source>
        <dbReference type="EMBL" id="MBL7257610.1"/>
    </source>
</evidence>
<gene>
    <name evidence="3" type="ORF">JKJ07_25235</name>
</gene>
<dbReference type="Gene3D" id="1.25.40.10">
    <property type="entry name" value="Tetratricopeptide repeat domain"/>
    <property type="match status" value="1"/>
</dbReference>
<protein>
    <submittedName>
        <fullName evidence="3">AAA family ATPase</fullName>
    </submittedName>
</protein>